<evidence type="ECO:0000313" key="6">
    <source>
        <dbReference type="Proteomes" id="UP001380290"/>
    </source>
</evidence>
<dbReference type="Proteomes" id="UP001380290">
    <property type="component" value="Unassembled WGS sequence"/>
</dbReference>
<evidence type="ECO:0000259" key="3">
    <source>
        <dbReference type="Pfam" id="PF00263"/>
    </source>
</evidence>
<dbReference type="EMBL" id="JBBHLC010000030">
    <property type="protein sequence ID" value="MEJ5864052.1"/>
    <property type="molecule type" value="Genomic_DNA"/>
</dbReference>
<evidence type="ECO:0000256" key="2">
    <source>
        <dbReference type="SAM" id="SignalP"/>
    </source>
</evidence>
<dbReference type="InterPro" id="IPR004846">
    <property type="entry name" value="T2SS/T3SS_dom"/>
</dbReference>
<dbReference type="RefSeq" id="WP_339599457.1">
    <property type="nucleotide sequence ID" value="NZ_JBBHLC010000030.1"/>
</dbReference>
<feature type="chain" id="PRO_5047456866" evidence="2">
    <location>
        <begin position="26"/>
        <end position="413"/>
    </location>
</feature>
<dbReference type="InterPro" id="IPR032789">
    <property type="entry name" value="T2SS-T3SS_pil_N"/>
</dbReference>
<dbReference type="Pfam" id="PF00263">
    <property type="entry name" value="Secretin"/>
    <property type="match status" value="1"/>
</dbReference>
<comment type="similarity">
    <text evidence="1">Belongs to the bacterial secretin family.</text>
</comment>
<gene>
    <name evidence="5" type="ORF">V7S98_12520</name>
</gene>
<feature type="signal peptide" evidence="2">
    <location>
        <begin position="1"/>
        <end position="25"/>
    </location>
</feature>
<sequence length="413" mass="43828">MRRTLRRLVPLWTVLCLALLPTAQAANKGCADFTRLPSVIELDQGLQQELRLPVAITRAAVGEPKVADVQASGTQAVLLTAVGQGSTSLMLWTACSAAPHRAMLFVKGRASADMAEVAALPAGQAELPTQVQADIRFVEVRRVKYKEAGARLFFKGSNNSLIGSPGTVPGTTVRPGDVPLVQGSIPLDDNAFNIVWGGGSSRFLAMINALENSGFAYTLARPSLTVLSGLTASFLAGGEVPIPVPSSGSDNVSIEYKEFGVRLALTPTVVSGNRITLKVAPEVSELDYNNAVTIAGTRVPALNVRRTDTSISLADGESFIISGLISSNVRSSVDKLPGLGNLPIIGAFFRQSSLNREETELLMIVTPHLVQPLAANARLPELPGEALRTYDPSWGRLFFLENGNFEGRGGLSQ</sequence>
<dbReference type="InterPro" id="IPR001775">
    <property type="entry name" value="GspD/PilQ"/>
</dbReference>
<proteinExistence type="inferred from homology"/>
<reference evidence="5 6" key="1">
    <citation type="submission" date="2024-02" db="EMBL/GenBank/DDBJ databases">
        <title>Identification of pathogenicity and growth-promoting function of Pseudomonas putida variant.</title>
        <authorList>
            <person name="Sun J."/>
        </authorList>
    </citation>
    <scope>NUCLEOTIDE SEQUENCE [LARGE SCALE GENOMIC DNA]</scope>
    <source>
        <strain evidence="5 6">A03</strain>
    </source>
</reference>
<dbReference type="PANTHER" id="PTHR30332:SF17">
    <property type="entry name" value="TYPE IV PILIATION SYSTEM PROTEIN DR_0774-RELATED"/>
    <property type="match status" value="1"/>
</dbReference>
<accession>A0ABU8QTQ8</accession>
<keyword evidence="6" id="KW-1185">Reference proteome</keyword>
<organism evidence="5 6">
    <name type="scientific">Pseudomonas farsensis</name>
    <dbReference type="NCBI Taxonomy" id="2745492"/>
    <lineage>
        <taxon>Bacteria</taxon>
        <taxon>Pseudomonadati</taxon>
        <taxon>Pseudomonadota</taxon>
        <taxon>Gammaproteobacteria</taxon>
        <taxon>Pseudomonadales</taxon>
        <taxon>Pseudomonadaceae</taxon>
        <taxon>Pseudomonas</taxon>
    </lineage>
</organism>
<feature type="domain" description="Type II/III secretion system secretin-like" evidence="3">
    <location>
        <begin position="209"/>
        <end position="370"/>
    </location>
</feature>
<evidence type="ECO:0000259" key="4">
    <source>
        <dbReference type="Pfam" id="PF13629"/>
    </source>
</evidence>
<dbReference type="PRINTS" id="PR00811">
    <property type="entry name" value="BCTERIALGSPD"/>
</dbReference>
<evidence type="ECO:0000313" key="5">
    <source>
        <dbReference type="EMBL" id="MEJ5864052.1"/>
    </source>
</evidence>
<feature type="domain" description="Pilus formation protein N-terminal" evidence="4">
    <location>
        <begin position="38"/>
        <end position="106"/>
    </location>
</feature>
<comment type="caution">
    <text evidence="5">The sequence shown here is derived from an EMBL/GenBank/DDBJ whole genome shotgun (WGS) entry which is preliminary data.</text>
</comment>
<dbReference type="InterPro" id="IPR050810">
    <property type="entry name" value="Bact_Secretion_Sys_Channel"/>
</dbReference>
<keyword evidence="2" id="KW-0732">Signal</keyword>
<dbReference type="Pfam" id="PF13629">
    <property type="entry name" value="T2SS-T3SS_pil_N"/>
    <property type="match status" value="1"/>
</dbReference>
<evidence type="ECO:0000256" key="1">
    <source>
        <dbReference type="RuleBase" id="RU004003"/>
    </source>
</evidence>
<protein>
    <submittedName>
        <fullName evidence="5">Type II and III secretion system protein family protein</fullName>
    </submittedName>
</protein>
<name>A0ABU8QTQ8_9PSED</name>
<dbReference type="PANTHER" id="PTHR30332">
    <property type="entry name" value="PROBABLE GENERAL SECRETION PATHWAY PROTEIN D"/>
    <property type="match status" value="1"/>
</dbReference>